<dbReference type="EMBL" id="LNZG01000001">
    <property type="protein sequence ID" value="ODA91345.1"/>
    <property type="molecule type" value="Genomic_DNA"/>
</dbReference>
<protein>
    <submittedName>
        <fullName evidence="2">Uncharacterized protein</fullName>
    </submittedName>
</protein>
<evidence type="ECO:0000313" key="2">
    <source>
        <dbReference type="EMBL" id="ODA91345.1"/>
    </source>
</evidence>
<reference evidence="2 3" key="1">
    <citation type="submission" date="2015-11" db="EMBL/GenBank/DDBJ databases">
        <authorList>
            <person name="Zhang Y."/>
            <person name="Guo Z."/>
        </authorList>
    </citation>
    <scope>NUCLEOTIDE SEQUENCE [LARGE SCALE GENOMIC DNA]</scope>
    <source>
        <strain evidence="3">gdw1</strain>
    </source>
</reference>
<proteinExistence type="predicted"/>
<organism evidence="2 3">
    <name type="scientific">Leifsonia xyli subsp. xyli</name>
    <dbReference type="NCBI Taxonomy" id="59736"/>
    <lineage>
        <taxon>Bacteria</taxon>
        <taxon>Bacillati</taxon>
        <taxon>Actinomycetota</taxon>
        <taxon>Actinomycetes</taxon>
        <taxon>Micrococcales</taxon>
        <taxon>Microbacteriaceae</taxon>
        <taxon>Leifsonia</taxon>
    </lineage>
</organism>
<sequence>MPAAERASNDVARFFSSGLYDRGMESSGDPLAGGVRAVRRSDRPVAGAETNVRDMQEDSQRLLGSGDGIDPGRPAGERPDRAGV</sequence>
<comment type="caution">
    <text evidence="2">The sequence shown here is derived from an EMBL/GenBank/DDBJ whole genome shotgun (WGS) entry which is preliminary data.</text>
</comment>
<feature type="compositionally biased region" description="Basic and acidic residues" evidence="1">
    <location>
        <begin position="51"/>
        <end position="60"/>
    </location>
</feature>
<dbReference type="AlphaFoldDB" id="A0A1E2SNB1"/>
<dbReference type="Proteomes" id="UP000094426">
    <property type="component" value="Unassembled WGS sequence"/>
</dbReference>
<feature type="compositionally biased region" description="Basic and acidic residues" evidence="1">
    <location>
        <begin position="75"/>
        <end position="84"/>
    </location>
</feature>
<accession>A0A1E2SNB1</accession>
<evidence type="ECO:0000313" key="3">
    <source>
        <dbReference type="Proteomes" id="UP000094426"/>
    </source>
</evidence>
<evidence type="ECO:0000256" key="1">
    <source>
        <dbReference type="SAM" id="MobiDB-lite"/>
    </source>
</evidence>
<feature type="region of interest" description="Disordered" evidence="1">
    <location>
        <begin position="20"/>
        <end position="84"/>
    </location>
</feature>
<name>A0A1E2SNB1_LEIXY</name>
<gene>
    <name evidence="2" type="ORF">ATY41_01295</name>
</gene>